<dbReference type="Gene3D" id="3.40.630.40">
    <property type="entry name" value="Zn-dependent exopeptidases"/>
    <property type="match status" value="1"/>
</dbReference>
<comment type="caution">
    <text evidence="1">The sequence shown here is derived from an EMBL/GenBank/DDBJ whole genome shotgun (WGS) entry which is preliminary data.</text>
</comment>
<name>A0ABQ5U3W1_9PROT</name>
<accession>A0ABQ5U3W1</accession>
<dbReference type="EMBL" id="BSNF01000006">
    <property type="protein sequence ID" value="GLQ06599.1"/>
    <property type="molecule type" value="Genomic_DNA"/>
</dbReference>
<evidence type="ECO:0000313" key="2">
    <source>
        <dbReference type="Proteomes" id="UP001161409"/>
    </source>
</evidence>
<dbReference type="InterPro" id="IPR007709">
    <property type="entry name" value="N-FG_amidohydro"/>
</dbReference>
<reference evidence="1" key="1">
    <citation type="journal article" date="2014" name="Int. J. Syst. Evol. Microbiol.">
        <title>Complete genome of a new Firmicutes species belonging to the dominant human colonic microbiota ('Ruminococcus bicirculans') reveals two chromosomes and a selective capacity to utilize plant glucans.</title>
        <authorList>
            <consortium name="NISC Comparative Sequencing Program"/>
            <person name="Wegmann U."/>
            <person name="Louis P."/>
            <person name="Goesmann A."/>
            <person name="Henrissat B."/>
            <person name="Duncan S.H."/>
            <person name="Flint H.J."/>
        </authorList>
    </citation>
    <scope>NUCLEOTIDE SEQUENCE</scope>
    <source>
        <strain evidence="1">NBRC 103408</strain>
    </source>
</reference>
<protein>
    <submittedName>
        <fullName evidence="1">N-formylglutamate deformylase</fullName>
    </submittedName>
</protein>
<dbReference type="NCBIfam" id="TIGR02017">
    <property type="entry name" value="hutG_amidohyd"/>
    <property type="match status" value="1"/>
</dbReference>
<gene>
    <name evidence="1" type="ORF">GCM10007924_18200</name>
</gene>
<reference evidence="1" key="2">
    <citation type="submission" date="2023-01" db="EMBL/GenBank/DDBJ databases">
        <title>Draft genome sequence of Sneathiella chinensis strain NBRC 103408.</title>
        <authorList>
            <person name="Sun Q."/>
            <person name="Mori K."/>
        </authorList>
    </citation>
    <scope>NUCLEOTIDE SEQUENCE</scope>
    <source>
        <strain evidence="1">NBRC 103408</strain>
    </source>
</reference>
<proteinExistence type="predicted"/>
<dbReference type="InterPro" id="IPR010247">
    <property type="entry name" value="HutG_amidohyd"/>
</dbReference>
<dbReference type="Pfam" id="PF05013">
    <property type="entry name" value="FGase"/>
    <property type="match status" value="1"/>
</dbReference>
<dbReference type="RefSeq" id="WP_169560749.1">
    <property type="nucleotide sequence ID" value="NZ_BSNF01000006.1"/>
</dbReference>
<evidence type="ECO:0000313" key="1">
    <source>
        <dbReference type="EMBL" id="GLQ06599.1"/>
    </source>
</evidence>
<keyword evidence="2" id="KW-1185">Reference proteome</keyword>
<dbReference type="Proteomes" id="UP001161409">
    <property type="component" value="Unassembled WGS sequence"/>
</dbReference>
<dbReference type="SUPFAM" id="SSF53187">
    <property type="entry name" value="Zn-dependent exopeptidases"/>
    <property type="match status" value="1"/>
</dbReference>
<sequence>MSHIYTVSEGTSPLILSQPHPGTQLAPGMEDRLTEAALQLPDTDWHIPDLYADMARDLSATVVQTHYSRYVIDLNRDPGGVSLYPGQSVTELCTTTLFDGSPLYQDGQEPDAAEIEDRKQTYWQPYHDALAAQIARVKAQHGYALVYDCHSIRSVVPRFFEGALPMLNLGTGGGSSAAPELTQCLDQTLANGDYSYVINGRFKGGFITRHYGTPADNVHAVQMEIAQTAYMEEVHPFDWREDKASSLKPHLKTLLETMIAWGRNTYGS</sequence>
<organism evidence="1 2">
    <name type="scientific">Sneathiella chinensis</name>
    <dbReference type="NCBI Taxonomy" id="349750"/>
    <lineage>
        <taxon>Bacteria</taxon>
        <taxon>Pseudomonadati</taxon>
        <taxon>Pseudomonadota</taxon>
        <taxon>Alphaproteobacteria</taxon>
        <taxon>Sneathiellales</taxon>
        <taxon>Sneathiellaceae</taxon>
        <taxon>Sneathiella</taxon>
    </lineage>
</organism>